<keyword evidence="2" id="KW-1185">Reference proteome</keyword>
<name>A0A1B7NY14_9EURO</name>
<accession>A0A1B7NY14</accession>
<comment type="caution">
    <text evidence="1">The sequence shown here is derived from an EMBL/GenBank/DDBJ whole genome shotgun (WGS) entry which is preliminary data.</text>
</comment>
<evidence type="ECO:0000313" key="1">
    <source>
        <dbReference type="EMBL" id="OAX81660.1"/>
    </source>
</evidence>
<gene>
    <name evidence="1" type="ORF">ACJ72_04003</name>
</gene>
<proteinExistence type="predicted"/>
<protein>
    <submittedName>
        <fullName evidence="1">Uncharacterized protein</fullName>
    </submittedName>
</protein>
<sequence length="162" mass="17854">MSAAWVGGGRQATHPHSDLVGARGMGELYHKDATFETGGDVDISHSSSRALVPSMSNPASASHACSGNSFSRLTFYAFVPQMEKGLPPQMISSLKVSVLDRSRISHAHEFEMPQLYRLIQIDHRQFSSTNVRDGGSAGFIPPRITISDLRGVMELRFEFWFV</sequence>
<evidence type="ECO:0000313" key="2">
    <source>
        <dbReference type="Proteomes" id="UP000091918"/>
    </source>
</evidence>
<dbReference type="AlphaFoldDB" id="A0A1B7NY14"/>
<organism evidence="1 2">
    <name type="scientific">Emergomyces africanus</name>
    <dbReference type="NCBI Taxonomy" id="1955775"/>
    <lineage>
        <taxon>Eukaryota</taxon>
        <taxon>Fungi</taxon>
        <taxon>Dikarya</taxon>
        <taxon>Ascomycota</taxon>
        <taxon>Pezizomycotina</taxon>
        <taxon>Eurotiomycetes</taxon>
        <taxon>Eurotiomycetidae</taxon>
        <taxon>Onygenales</taxon>
        <taxon>Ajellomycetaceae</taxon>
        <taxon>Emergomyces</taxon>
    </lineage>
</organism>
<dbReference type="EMBL" id="LGUA01000434">
    <property type="protein sequence ID" value="OAX81660.1"/>
    <property type="molecule type" value="Genomic_DNA"/>
</dbReference>
<reference evidence="1 2" key="1">
    <citation type="submission" date="2015-07" db="EMBL/GenBank/DDBJ databases">
        <title>Emmonsia species relationships and genome sequence.</title>
        <authorList>
            <person name="Cuomo C.A."/>
            <person name="Schwartz I.S."/>
            <person name="Kenyon C."/>
            <person name="de Hoog G.S."/>
            <person name="Govender N.P."/>
            <person name="Botha A."/>
            <person name="Moreno L."/>
            <person name="de Vries M."/>
            <person name="Munoz J.F."/>
            <person name="Stielow J.B."/>
        </authorList>
    </citation>
    <scope>NUCLEOTIDE SEQUENCE [LARGE SCALE GENOMIC DNA]</scope>
    <source>
        <strain evidence="1 2">CBS 136260</strain>
    </source>
</reference>
<dbReference type="Proteomes" id="UP000091918">
    <property type="component" value="Unassembled WGS sequence"/>
</dbReference>